<dbReference type="EMBL" id="MU858050">
    <property type="protein sequence ID" value="KAK4219111.1"/>
    <property type="molecule type" value="Genomic_DNA"/>
</dbReference>
<dbReference type="AlphaFoldDB" id="A0AAN7BAX2"/>
<feature type="compositionally biased region" description="Basic and acidic residues" evidence="1">
    <location>
        <begin position="81"/>
        <end position="93"/>
    </location>
</feature>
<proteinExistence type="predicted"/>
<evidence type="ECO:0000313" key="2">
    <source>
        <dbReference type="EMBL" id="KAK4219111.1"/>
    </source>
</evidence>
<accession>A0AAN7BAX2</accession>
<feature type="compositionally biased region" description="Polar residues" evidence="1">
    <location>
        <begin position="125"/>
        <end position="145"/>
    </location>
</feature>
<name>A0AAN7BAX2_9PEZI</name>
<evidence type="ECO:0000256" key="1">
    <source>
        <dbReference type="SAM" id="MobiDB-lite"/>
    </source>
</evidence>
<gene>
    <name evidence="2" type="ORF">QBC37DRAFT_395278</name>
</gene>
<feature type="region of interest" description="Disordered" evidence="1">
    <location>
        <begin position="79"/>
        <end position="102"/>
    </location>
</feature>
<evidence type="ECO:0000313" key="3">
    <source>
        <dbReference type="Proteomes" id="UP001301769"/>
    </source>
</evidence>
<feature type="non-terminal residue" evidence="2">
    <location>
        <position position="1"/>
    </location>
</feature>
<comment type="caution">
    <text evidence="2">The sequence shown here is derived from an EMBL/GenBank/DDBJ whole genome shotgun (WGS) entry which is preliminary data.</text>
</comment>
<dbReference type="Proteomes" id="UP001301769">
    <property type="component" value="Unassembled WGS sequence"/>
</dbReference>
<keyword evidence="3" id="KW-1185">Reference proteome</keyword>
<reference evidence="2" key="1">
    <citation type="journal article" date="2023" name="Mol. Phylogenet. Evol.">
        <title>Genome-scale phylogeny and comparative genomics of the fungal order Sordariales.</title>
        <authorList>
            <person name="Hensen N."/>
            <person name="Bonometti L."/>
            <person name="Westerberg I."/>
            <person name="Brannstrom I.O."/>
            <person name="Guillou S."/>
            <person name="Cros-Aarteil S."/>
            <person name="Calhoun S."/>
            <person name="Haridas S."/>
            <person name="Kuo A."/>
            <person name="Mondo S."/>
            <person name="Pangilinan J."/>
            <person name="Riley R."/>
            <person name="LaButti K."/>
            <person name="Andreopoulos B."/>
            <person name="Lipzen A."/>
            <person name="Chen C."/>
            <person name="Yan M."/>
            <person name="Daum C."/>
            <person name="Ng V."/>
            <person name="Clum A."/>
            <person name="Steindorff A."/>
            <person name="Ohm R.A."/>
            <person name="Martin F."/>
            <person name="Silar P."/>
            <person name="Natvig D.O."/>
            <person name="Lalanne C."/>
            <person name="Gautier V."/>
            <person name="Ament-Velasquez S.L."/>
            <person name="Kruys A."/>
            <person name="Hutchinson M.I."/>
            <person name="Powell A.J."/>
            <person name="Barry K."/>
            <person name="Miller A.N."/>
            <person name="Grigoriev I.V."/>
            <person name="Debuchy R."/>
            <person name="Gladieux P."/>
            <person name="Hiltunen Thoren M."/>
            <person name="Johannesson H."/>
        </authorList>
    </citation>
    <scope>NUCLEOTIDE SEQUENCE</scope>
    <source>
        <strain evidence="2">PSN293</strain>
    </source>
</reference>
<feature type="compositionally biased region" description="Low complexity" evidence="1">
    <location>
        <begin position="224"/>
        <end position="236"/>
    </location>
</feature>
<sequence>RELYNIFNYNLLLRVVEKLFQALKIIKRIAVTIHSGVISTDPINSRISAQRGFEVCCLGDHLRPPEKLPYVFSGRPITTRYTRDDNSSSHRDPNPWPTRSRQLHHPEWNRFCRKCTIDSQPRPRPTSSKQQDGDDSSPTEGTNSPVLPDHLLGPDYYLKLGTKFTFDVHMNPLNDDQASGGRATELEVSVLEPINEVVPTATAPLSISSSSSQSHHWRRRRRSSSIMSGASIPVSSEGGGGAASASERSSRKYTRRTGWRVAWKMRTNPFLPGWMLRSERVQEFVELDDEPKGCEYTCWETFYGVLAPVVRLSVGTQLTKGFNTWMVDLKRRAEEKVVEGALAPVYNNSE</sequence>
<reference evidence="2" key="2">
    <citation type="submission" date="2023-05" db="EMBL/GenBank/DDBJ databases">
        <authorList>
            <consortium name="Lawrence Berkeley National Laboratory"/>
            <person name="Steindorff A."/>
            <person name="Hensen N."/>
            <person name="Bonometti L."/>
            <person name="Westerberg I."/>
            <person name="Brannstrom I.O."/>
            <person name="Guillou S."/>
            <person name="Cros-Aarteil S."/>
            <person name="Calhoun S."/>
            <person name="Haridas S."/>
            <person name="Kuo A."/>
            <person name="Mondo S."/>
            <person name="Pangilinan J."/>
            <person name="Riley R."/>
            <person name="Labutti K."/>
            <person name="Andreopoulos B."/>
            <person name="Lipzen A."/>
            <person name="Chen C."/>
            <person name="Yanf M."/>
            <person name="Daum C."/>
            <person name="Ng V."/>
            <person name="Clum A."/>
            <person name="Ohm R."/>
            <person name="Martin F."/>
            <person name="Silar P."/>
            <person name="Natvig D."/>
            <person name="Lalanne C."/>
            <person name="Gautier V."/>
            <person name="Ament-Velasquez S.L."/>
            <person name="Kruys A."/>
            <person name="Hutchinson M.I."/>
            <person name="Powell A.J."/>
            <person name="Barry K."/>
            <person name="Miller A.N."/>
            <person name="Grigoriev I.V."/>
            <person name="Debuchy R."/>
            <person name="Gladieux P."/>
            <person name="Thoren M.H."/>
            <person name="Johannesson H."/>
        </authorList>
    </citation>
    <scope>NUCLEOTIDE SEQUENCE</scope>
    <source>
        <strain evidence="2">PSN293</strain>
    </source>
</reference>
<organism evidence="2 3">
    <name type="scientific">Rhypophila decipiens</name>
    <dbReference type="NCBI Taxonomy" id="261697"/>
    <lineage>
        <taxon>Eukaryota</taxon>
        <taxon>Fungi</taxon>
        <taxon>Dikarya</taxon>
        <taxon>Ascomycota</taxon>
        <taxon>Pezizomycotina</taxon>
        <taxon>Sordariomycetes</taxon>
        <taxon>Sordariomycetidae</taxon>
        <taxon>Sordariales</taxon>
        <taxon>Naviculisporaceae</taxon>
        <taxon>Rhypophila</taxon>
    </lineage>
</organism>
<dbReference type="SUPFAM" id="SSF55961">
    <property type="entry name" value="Bet v1-like"/>
    <property type="match status" value="1"/>
</dbReference>
<feature type="region of interest" description="Disordered" evidence="1">
    <location>
        <begin position="205"/>
        <end position="250"/>
    </location>
</feature>
<protein>
    <submittedName>
        <fullName evidence="2">Uncharacterized protein</fullName>
    </submittedName>
</protein>
<feature type="region of interest" description="Disordered" evidence="1">
    <location>
        <begin position="114"/>
        <end position="150"/>
    </location>
</feature>